<accession>A0A210QV32</accession>
<reference evidence="4 5" key="1">
    <citation type="journal article" date="2017" name="Nat. Ecol. Evol.">
        <title>Scallop genome provides insights into evolution of bilaterian karyotype and development.</title>
        <authorList>
            <person name="Wang S."/>
            <person name="Zhang J."/>
            <person name="Jiao W."/>
            <person name="Li J."/>
            <person name="Xun X."/>
            <person name="Sun Y."/>
            <person name="Guo X."/>
            <person name="Huan P."/>
            <person name="Dong B."/>
            <person name="Zhang L."/>
            <person name="Hu X."/>
            <person name="Sun X."/>
            <person name="Wang J."/>
            <person name="Zhao C."/>
            <person name="Wang Y."/>
            <person name="Wang D."/>
            <person name="Huang X."/>
            <person name="Wang R."/>
            <person name="Lv J."/>
            <person name="Li Y."/>
            <person name="Zhang Z."/>
            <person name="Liu B."/>
            <person name="Lu W."/>
            <person name="Hui Y."/>
            <person name="Liang J."/>
            <person name="Zhou Z."/>
            <person name="Hou R."/>
            <person name="Li X."/>
            <person name="Liu Y."/>
            <person name="Li H."/>
            <person name="Ning X."/>
            <person name="Lin Y."/>
            <person name="Zhao L."/>
            <person name="Xing Q."/>
            <person name="Dou J."/>
            <person name="Li Y."/>
            <person name="Mao J."/>
            <person name="Guo H."/>
            <person name="Dou H."/>
            <person name="Li T."/>
            <person name="Mu C."/>
            <person name="Jiang W."/>
            <person name="Fu Q."/>
            <person name="Fu X."/>
            <person name="Miao Y."/>
            <person name="Liu J."/>
            <person name="Yu Q."/>
            <person name="Li R."/>
            <person name="Liao H."/>
            <person name="Li X."/>
            <person name="Kong Y."/>
            <person name="Jiang Z."/>
            <person name="Chourrout D."/>
            <person name="Li R."/>
            <person name="Bao Z."/>
        </authorList>
    </citation>
    <scope>NUCLEOTIDE SEQUENCE [LARGE SCALE GENOMIC DNA]</scope>
    <source>
        <strain evidence="4 5">PY_sf001</strain>
    </source>
</reference>
<dbReference type="PROSITE" id="PS00018">
    <property type="entry name" value="EF_HAND_1"/>
    <property type="match status" value="1"/>
</dbReference>
<dbReference type="AlphaFoldDB" id="A0A210QV32"/>
<dbReference type="Pfam" id="PF13833">
    <property type="entry name" value="EF-hand_8"/>
    <property type="match status" value="2"/>
</dbReference>
<feature type="signal peptide" evidence="2">
    <location>
        <begin position="1"/>
        <end position="21"/>
    </location>
</feature>
<dbReference type="Proteomes" id="UP000242188">
    <property type="component" value="Unassembled WGS sequence"/>
</dbReference>
<feature type="domain" description="EF-hand" evidence="3">
    <location>
        <begin position="51"/>
        <end position="86"/>
    </location>
</feature>
<dbReference type="GO" id="GO:0005509">
    <property type="term" value="F:calcium ion binding"/>
    <property type="evidence" value="ECO:0007669"/>
    <property type="project" value="InterPro"/>
</dbReference>
<proteinExistence type="predicted"/>
<dbReference type="OrthoDB" id="26525at2759"/>
<name>A0A210QV32_MIZYE</name>
<comment type="caution">
    <text evidence="4">The sequence shown here is derived from an EMBL/GenBank/DDBJ whole genome shotgun (WGS) entry which is preliminary data.</text>
</comment>
<keyword evidence="1" id="KW-0106">Calcium</keyword>
<evidence type="ECO:0000256" key="2">
    <source>
        <dbReference type="SAM" id="SignalP"/>
    </source>
</evidence>
<feature type="chain" id="PRO_5012849317" evidence="2">
    <location>
        <begin position="22"/>
        <end position="141"/>
    </location>
</feature>
<keyword evidence="5" id="KW-1185">Reference proteome</keyword>
<sequence>MIETRFSHLLITCAVLCGVLCHPGRPALPDSPEARKLFRLAEQNRTNDGFLTKAEVDDIFTDFDLDMDGSVEETEFLKVWAEKHLGTPESGRTLFHHADTDGDDTLSLTPDLARVFYYFDRNQDTKVSQAEFVTVWVEMSL</sequence>
<protein>
    <submittedName>
        <fullName evidence="4">Insoluble matrix shell protein 5</fullName>
    </submittedName>
</protein>
<keyword evidence="2" id="KW-0732">Signal</keyword>
<evidence type="ECO:0000259" key="3">
    <source>
        <dbReference type="PROSITE" id="PS50222"/>
    </source>
</evidence>
<dbReference type="InterPro" id="IPR011992">
    <property type="entry name" value="EF-hand-dom_pair"/>
</dbReference>
<dbReference type="PROSITE" id="PS50222">
    <property type="entry name" value="EF_HAND_2"/>
    <property type="match status" value="1"/>
</dbReference>
<evidence type="ECO:0000256" key="1">
    <source>
        <dbReference type="ARBA" id="ARBA00022837"/>
    </source>
</evidence>
<dbReference type="Gene3D" id="1.10.238.10">
    <property type="entry name" value="EF-hand"/>
    <property type="match status" value="1"/>
</dbReference>
<evidence type="ECO:0000313" key="5">
    <source>
        <dbReference type="Proteomes" id="UP000242188"/>
    </source>
</evidence>
<organism evidence="4 5">
    <name type="scientific">Mizuhopecten yessoensis</name>
    <name type="common">Japanese scallop</name>
    <name type="synonym">Patinopecten yessoensis</name>
    <dbReference type="NCBI Taxonomy" id="6573"/>
    <lineage>
        <taxon>Eukaryota</taxon>
        <taxon>Metazoa</taxon>
        <taxon>Spiralia</taxon>
        <taxon>Lophotrochozoa</taxon>
        <taxon>Mollusca</taxon>
        <taxon>Bivalvia</taxon>
        <taxon>Autobranchia</taxon>
        <taxon>Pteriomorphia</taxon>
        <taxon>Pectinida</taxon>
        <taxon>Pectinoidea</taxon>
        <taxon>Pectinidae</taxon>
        <taxon>Mizuhopecten</taxon>
    </lineage>
</organism>
<dbReference type="SMART" id="SM00054">
    <property type="entry name" value="EFh"/>
    <property type="match status" value="2"/>
</dbReference>
<dbReference type="EMBL" id="NEDP02001728">
    <property type="protein sequence ID" value="OWF52600.1"/>
    <property type="molecule type" value="Genomic_DNA"/>
</dbReference>
<evidence type="ECO:0000313" key="4">
    <source>
        <dbReference type="EMBL" id="OWF52600.1"/>
    </source>
</evidence>
<gene>
    <name evidence="4" type="ORF">KP79_PYT04065</name>
</gene>
<dbReference type="InterPro" id="IPR002048">
    <property type="entry name" value="EF_hand_dom"/>
</dbReference>
<dbReference type="InterPro" id="IPR018247">
    <property type="entry name" value="EF_Hand_1_Ca_BS"/>
</dbReference>
<dbReference type="SUPFAM" id="SSF47473">
    <property type="entry name" value="EF-hand"/>
    <property type="match status" value="1"/>
</dbReference>